<proteinExistence type="predicted"/>
<reference evidence="3 4" key="1">
    <citation type="journal article" date="2019" name="Nat. Plants">
        <title>Genome sequencing of Musa balbisiana reveals subgenome evolution and function divergence in polyploid bananas.</title>
        <authorList>
            <person name="Yao X."/>
        </authorList>
    </citation>
    <scope>NUCLEOTIDE SEQUENCE [LARGE SCALE GENOMIC DNA]</scope>
    <source>
        <strain evidence="4">cv. DH-PKW</strain>
        <tissue evidence="3">Leaves</tissue>
    </source>
</reference>
<evidence type="ECO:0000256" key="2">
    <source>
        <dbReference type="SAM" id="MobiDB-lite"/>
    </source>
</evidence>
<name>A0A4S8ITB0_MUSBA</name>
<sequence length="228" mass="25569">MGAGRKTQAILVPEPSPARNLLKKDLGGAIFGCKDATMKECLKKQLFVPVSIKQAPFPSNKSIYCAPLCGAERKAKNSQENQDIVVAEGESKYSTERRNVNKFESLDWGDEDKLGSSSNTSSSVHDEETKEQVMEWGDYNDNIQGNHSMLNPQLKRENIKLLERHSTVKESEADMNDMKELVQVIKALTERTEALEKKQAESDKELQQLRDVVEKSGRTVQGLRDQVS</sequence>
<dbReference type="Proteomes" id="UP000317650">
    <property type="component" value="Chromosome 6"/>
</dbReference>
<dbReference type="AlphaFoldDB" id="A0A4S8ITB0"/>
<evidence type="ECO:0000256" key="1">
    <source>
        <dbReference type="SAM" id="Coils"/>
    </source>
</evidence>
<comment type="caution">
    <text evidence="3">The sequence shown here is derived from an EMBL/GenBank/DDBJ whole genome shotgun (WGS) entry which is preliminary data.</text>
</comment>
<dbReference type="GO" id="GO:0034976">
    <property type="term" value="P:response to endoplasmic reticulum stress"/>
    <property type="evidence" value="ECO:0007669"/>
    <property type="project" value="InterPro"/>
</dbReference>
<accession>A0A4S8ITB0</accession>
<feature type="coiled-coil region" evidence="1">
    <location>
        <begin position="178"/>
        <end position="215"/>
    </location>
</feature>
<dbReference type="PANTHER" id="PTHR46034">
    <property type="match status" value="1"/>
</dbReference>
<organism evidence="3 4">
    <name type="scientific">Musa balbisiana</name>
    <name type="common">Banana</name>
    <dbReference type="NCBI Taxonomy" id="52838"/>
    <lineage>
        <taxon>Eukaryota</taxon>
        <taxon>Viridiplantae</taxon>
        <taxon>Streptophyta</taxon>
        <taxon>Embryophyta</taxon>
        <taxon>Tracheophyta</taxon>
        <taxon>Spermatophyta</taxon>
        <taxon>Magnoliopsida</taxon>
        <taxon>Liliopsida</taxon>
        <taxon>Zingiberales</taxon>
        <taxon>Musaceae</taxon>
        <taxon>Musa</taxon>
    </lineage>
</organism>
<feature type="region of interest" description="Disordered" evidence="2">
    <location>
        <begin position="108"/>
        <end position="130"/>
    </location>
</feature>
<dbReference type="InterPro" id="IPR044832">
    <property type="entry name" value="NRP-like"/>
</dbReference>
<keyword evidence="1" id="KW-0175">Coiled coil</keyword>
<dbReference type="EMBL" id="PYDT01000009">
    <property type="protein sequence ID" value="THU51659.1"/>
    <property type="molecule type" value="Genomic_DNA"/>
</dbReference>
<gene>
    <name evidence="3" type="ORF">C4D60_Mb06t33360</name>
</gene>
<evidence type="ECO:0000313" key="3">
    <source>
        <dbReference type="EMBL" id="THU51659.1"/>
    </source>
</evidence>
<protein>
    <submittedName>
        <fullName evidence="3">Uncharacterized protein</fullName>
    </submittedName>
</protein>
<keyword evidence="4" id="KW-1185">Reference proteome</keyword>
<dbReference type="PANTHER" id="PTHR46034:SF7">
    <property type="entry name" value="INFLUENZA VIRUS NS1A-BINDING PROTEIN"/>
    <property type="match status" value="1"/>
</dbReference>
<evidence type="ECO:0000313" key="4">
    <source>
        <dbReference type="Proteomes" id="UP000317650"/>
    </source>
</evidence>